<dbReference type="Proteomes" id="UP000464214">
    <property type="component" value="Chromosome"/>
</dbReference>
<proteinExistence type="predicted"/>
<name>A0A6P1NW24_9BACT</name>
<organism evidence="1 2">
    <name type="scientific">Nibribacter ruber</name>
    <dbReference type="NCBI Taxonomy" id="2698458"/>
    <lineage>
        <taxon>Bacteria</taxon>
        <taxon>Pseudomonadati</taxon>
        <taxon>Bacteroidota</taxon>
        <taxon>Cytophagia</taxon>
        <taxon>Cytophagales</taxon>
        <taxon>Hymenobacteraceae</taxon>
        <taxon>Nibribacter</taxon>
    </lineage>
</organism>
<evidence type="ECO:0000313" key="1">
    <source>
        <dbReference type="EMBL" id="QHL86534.1"/>
    </source>
</evidence>
<keyword evidence="2" id="KW-1185">Reference proteome</keyword>
<reference evidence="1 2" key="1">
    <citation type="submission" date="2020-01" db="EMBL/GenBank/DDBJ databases">
        <authorList>
            <person name="Kim M."/>
        </authorList>
    </citation>
    <scope>NUCLEOTIDE SEQUENCE [LARGE SCALE GENOMIC DNA]</scope>
    <source>
        <strain evidence="1 2">BT10</strain>
    </source>
</reference>
<evidence type="ECO:0008006" key="3">
    <source>
        <dbReference type="Google" id="ProtNLM"/>
    </source>
</evidence>
<gene>
    <name evidence="1" type="ORF">GU926_03385</name>
</gene>
<accession>A0A6P1NW24</accession>
<dbReference type="EMBL" id="CP047897">
    <property type="protein sequence ID" value="QHL86534.1"/>
    <property type="molecule type" value="Genomic_DNA"/>
</dbReference>
<sequence length="144" mass="16349">MQINELKKVSGEVYFEVRRSPDNAYLFVNWVGRQSLESIMLGGNQILALLREQPCKAVINSNQELVGPWEVGVPYLALKWVPSAIALGLRYFAHITAPGVYGQRSYDLFKKSVQVPLLMHQFKEVSTAELWLEAQTLARNTLQK</sequence>
<dbReference type="RefSeq" id="WP_160689019.1">
    <property type="nucleotide sequence ID" value="NZ_CP047897.1"/>
</dbReference>
<evidence type="ECO:0000313" key="2">
    <source>
        <dbReference type="Proteomes" id="UP000464214"/>
    </source>
</evidence>
<protein>
    <recommendedName>
        <fullName evidence="3">STAS/SEC14 domain-containing protein</fullName>
    </recommendedName>
</protein>
<dbReference type="KEGG" id="nib:GU926_03385"/>
<dbReference type="AlphaFoldDB" id="A0A6P1NW24"/>